<evidence type="ECO:0000313" key="2">
    <source>
        <dbReference type="EMBL" id="CCC94034.1"/>
    </source>
</evidence>
<feature type="region of interest" description="Disordered" evidence="1">
    <location>
        <begin position="27"/>
        <end position="53"/>
    </location>
</feature>
<dbReference type="GO" id="GO:0005737">
    <property type="term" value="C:cytoplasm"/>
    <property type="evidence" value="ECO:0007669"/>
    <property type="project" value="TreeGrafter"/>
</dbReference>
<dbReference type="PANTHER" id="PTHR43830">
    <property type="entry name" value="PROTEIN PSP1"/>
    <property type="match status" value="1"/>
</dbReference>
<sequence>MENESDKKVEAAVERFLDTGVAMEKDVEPNDSCLQSPTCVAPKDGGDHTRPRISLRGLRGTIRSPYYSPTRSSVMSPLGAGSKGDIEKDYAGGAGEAETVPDIDVIPRYRSRPNRSQGSFSHVNRGMYSPTHSRMSSYEHFSWDSQAWKDVIPETAFLDDQSRDLFRLRHHSIDSFCGSPIHQSGKHVRSFATWDKAEEDGAVDNYITRSSSPLHHASYELPASTLDALPEPVYETAPLGHQHCFSLSSPKEAIQQGASWCAESGVAGAETTREVRSQVRQGPAMTHVLVAFKNLYGCYYVPEALRGTLVIGDLVSVESHSGENTGKVIYDLSSIFGEQSRMWGELVKHPRSVLWPETASLPLEKNDPLTNEELLTRLPCVLRRGMNKGKKRLYYARRRENEALEVSNRLIRERNLNLTITSVEYQVDFKRITVLCAGERTCAEPSELLAFSQQLTSNLRGTVVNIVFANELPDRLDVTRSITKGVLHNIYSAAITHSKEAEASQAQGQGVAAPAGAPATFSKIQNTVRAPHMYADTPVTPVAPVTHAPLMPFYAVPPSLPPPFPAPITPGAPPLMTAVSVNGLYRMTGMPTVGWGMPTPPPYIPPRTSPSMTGRT</sequence>
<dbReference type="AlphaFoldDB" id="G0UXB7"/>
<protein>
    <submittedName>
        <fullName evidence="2">Uncharacterized protein</fullName>
    </submittedName>
</protein>
<dbReference type="InterPro" id="IPR047767">
    <property type="entry name" value="PSP1-like"/>
</dbReference>
<name>G0UXB7_TRYCI</name>
<dbReference type="PANTHER" id="PTHR43830:SF4">
    <property type="entry name" value="PSP1 C-TERMINAL DOMAIN-CONTAINING PROTEIN"/>
    <property type="match status" value="1"/>
</dbReference>
<dbReference type="VEuPathDB" id="TriTrypDB:TcIL3000_10_8100"/>
<gene>
    <name evidence="2" type="ORF">TCIL3000_10_8100</name>
</gene>
<reference evidence="2" key="1">
    <citation type="journal article" date="2012" name="Proc. Natl. Acad. Sci. U.S.A.">
        <title>Antigenic diversity is generated by distinct evolutionary mechanisms in African trypanosome species.</title>
        <authorList>
            <person name="Jackson A.P."/>
            <person name="Berry A."/>
            <person name="Aslett M."/>
            <person name="Allison H.C."/>
            <person name="Burton P."/>
            <person name="Vavrova-Anderson J."/>
            <person name="Brown R."/>
            <person name="Browne H."/>
            <person name="Corton N."/>
            <person name="Hauser H."/>
            <person name="Gamble J."/>
            <person name="Gilderthorp R."/>
            <person name="Marcello L."/>
            <person name="McQuillan J."/>
            <person name="Otto T.D."/>
            <person name="Quail M.A."/>
            <person name="Sanders M.J."/>
            <person name="van Tonder A."/>
            <person name="Ginger M.L."/>
            <person name="Field M.C."/>
            <person name="Barry J.D."/>
            <person name="Hertz-Fowler C."/>
            <person name="Berriman M."/>
        </authorList>
    </citation>
    <scope>NUCLEOTIDE SEQUENCE</scope>
    <source>
        <strain evidence="2">IL3000</strain>
    </source>
</reference>
<dbReference type="EMBL" id="HE575323">
    <property type="protein sequence ID" value="CCC94034.1"/>
    <property type="molecule type" value="Genomic_DNA"/>
</dbReference>
<evidence type="ECO:0000256" key="1">
    <source>
        <dbReference type="SAM" id="MobiDB-lite"/>
    </source>
</evidence>
<accession>G0UXB7</accession>
<organism evidence="2">
    <name type="scientific">Trypanosoma congolense (strain IL3000)</name>
    <dbReference type="NCBI Taxonomy" id="1068625"/>
    <lineage>
        <taxon>Eukaryota</taxon>
        <taxon>Discoba</taxon>
        <taxon>Euglenozoa</taxon>
        <taxon>Kinetoplastea</taxon>
        <taxon>Metakinetoplastina</taxon>
        <taxon>Trypanosomatida</taxon>
        <taxon>Trypanosomatidae</taxon>
        <taxon>Trypanosoma</taxon>
        <taxon>Nannomonas</taxon>
    </lineage>
</organism>
<proteinExistence type="predicted"/>